<dbReference type="SUPFAM" id="SSF69572">
    <property type="entry name" value="Activating enzymes of the ubiquitin-like proteins"/>
    <property type="match status" value="1"/>
</dbReference>
<evidence type="ECO:0000256" key="11">
    <source>
        <dbReference type="PIRSR" id="PIRSR039133-3"/>
    </source>
</evidence>
<dbReference type="UniPathway" id="UPA00886"/>
<keyword evidence="3 8" id="KW-0479">Metal-binding</keyword>
<comment type="pathway">
    <text evidence="1 8">Protein modification; protein sumoylation.</text>
</comment>
<dbReference type="GO" id="GO:0031510">
    <property type="term" value="C:SUMO activating enzyme complex"/>
    <property type="evidence" value="ECO:0007669"/>
    <property type="project" value="UniProtKB-UniRule"/>
</dbReference>
<evidence type="ECO:0000256" key="8">
    <source>
        <dbReference type="PIRNR" id="PIRNR039133"/>
    </source>
</evidence>
<dbReference type="InterPro" id="IPR023318">
    <property type="entry name" value="Ub_act_enz_dom_a_sf"/>
</dbReference>
<evidence type="ECO:0000256" key="5">
    <source>
        <dbReference type="ARBA" id="ARBA00022786"/>
    </source>
</evidence>
<comment type="subunit">
    <text evidence="8">Heterodimer.</text>
</comment>
<dbReference type="PROSITE" id="PS00865">
    <property type="entry name" value="UBIQUITIN_ACTIVAT_2"/>
    <property type="match status" value="1"/>
</dbReference>
<dbReference type="Gene3D" id="3.50.50.80">
    <property type="entry name" value="Ubiquitin-activating enzyme E1, inactive adenylation domain, subdomain 1"/>
    <property type="match status" value="1"/>
</dbReference>
<dbReference type="AlphaFoldDB" id="A0A8K0JMM0"/>
<feature type="binding site" evidence="11">
    <location>
        <position position="494"/>
    </location>
    <ligand>
        <name>Zn(2+)</name>
        <dbReference type="ChEBI" id="CHEBI:29105"/>
    </ligand>
</feature>
<dbReference type="InterPro" id="IPR000594">
    <property type="entry name" value="ThiF_NAD_FAD-bd"/>
</dbReference>
<dbReference type="GO" id="GO:0005737">
    <property type="term" value="C:cytoplasm"/>
    <property type="evidence" value="ECO:0007669"/>
    <property type="project" value="TreeGrafter"/>
</dbReference>
<feature type="region of interest" description="Disordered" evidence="13">
    <location>
        <begin position="330"/>
        <end position="350"/>
    </location>
</feature>
<feature type="active site" description="Glycyl thioester intermediate" evidence="9 12">
    <location>
        <position position="205"/>
    </location>
</feature>
<dbReference type="FunFam" id="3.50.50.80:FF:000002">
    <property type="entry name" value="SUMO-activating enzyme subunit 2"/>
    <property type="match status" value="1"/>
</dbReference>
<feature type="domain" description="THIF-type NAD/FAD binding fold" evidence="14">
    <location>
        <begin position="117"/>
        <end position="474"/>
    </location>
</feature>
<feature type="binding site" evidence="11">
    <location>
        <position position="190"/>
    </location>
    <ligand>
        <name>Zn(2+)</name>
        <dbReference type="ChEBI" id="CHEBI:29105"/>
    </ligand>
</feature>
<organism evidence="17 18">
    <name type="scientific">Filobasidium floriforme</name>
    <dbReference type="NCBI Taxonomy" id="5210"/>
    <lineage>
        <taxon>Eukaryota</taxon>
        <taxon>Fungi</taxon>
        <taxon>Dikarya</taxon>
        <taxon>Basidiomycota</taxon>
        <taxon>Agaricomycotina</taxon>
        <taxon>Tremellomycetes</taxon>
        <taxon>Filobasidiales</taxon>
        <taxon>Filobasidiaceae</taxon>
        <taxon>Filobasidium</taxon>
    </lineage>
</organism>
<dbReference type="Pfam" id="PF14732">
    <property type="entry name" value="UAE_UbL"/>
    <property type="match status" value="1"/>
</dbReference>
<dbReference type="PANTHER" id="PTHR10953">
    <property type="entry name" value="UBIQUITIN-ACTIVATING ENZYME E1"/>
    <property type="match status" value="1"/>
</dbReference>
<protein>
    <recommendedName>
        <fullName evidence="8">Ubiquitin-activating enzyme E1-like</fullName>
    </recommendedName>
</protein>
<feature type="binding site" evidence="10">
    <location>
        <begin position="63"/>
        <end position="66"/>
    </location>
    <ligand>
        <name>ATP</name>
        <dbReference type="ChEBI" id="CHEBI:30616"/>
    </ligand>
</feature>
<evidence type="ECO:0000313" key="17">
    <source>
        <dbReference type="EMBL" id="KAG7558291.1"/>
    </source>
</evidence>
<evidence type="ECO:0000256" key="12">
    <source>
        <dbReference type="PROSITE-ProRule" id="PRU10132"/>
    </source>
</evidence>
<dbReference type="InterPro" id="IPR028077">
    <property type="entry name" value="UAE_UbL_dom"/>
</dbReference>
<keyword evidence="4 8" id="KW-0547">Nucleotide-binding</keyword>
<reference evidence="17" key="1">
    <citation type="submission" date="2020-04" db="EMBL/GenBank/DDBJ databases">
        <title>Analysis of mating type loci in Filobasidium floriforme.</title>
        <authorList>
            <person name="Nowrousian M."/>
        </authorList>
    </citation>
    <scope>NUCLEOTIDE SEQUENCE</scope>
    <source>
        <strain evidence="17">CBS 6242</strain>
    </source>
</reference>
<keyword evidence="18" id="KW-1185">Reference proteome</keyword>
<feature type="domain" description="THIF-type NAD/FAD binding fold" evidence="14">
    <location>
        <begin position="12"/>
        <end position="93"/>
    </location>
</feature>
<evidence type="ECO:0000256" key="4">
    <source>
        <dbReference type="ARBA" id="ARBA00022741"/>
    </source>
</evidence>
<evidence type="ECO:0000256" key="7">
    <source>
        <dbReference type="ARBA" id="ARBA00022840"/>
    </source>
</evidence>
<proteinExistence type="inferred from homology"/>
<keyword evidence="6 8" id="KW-0862">Zinc</keyword>
<dbReference type="InterPro" id="IPR030661">
    <property type="entry name" value="Uba2"/>
</dbReference>
<evidence type="ECO:0000313" key="18">
    <source>
        <dbReference type="Proteomes" id="UP000812966"/>
    </source>
</evidence>
<dbReference type="Gene3D" id="1.10.10.520">
    <property type="entry name" value="Ubiquitin activating enzymes (Uba3). Chain: B, domain 2"/>
    <property type="match status" value="1"/>
</dbReference>
<feature type="binding site" evidence="11">
    <location>
        <position position="193"/>
    </location>
    <ligand>
        <name>Zn(2+)</name>
        <dbReference type="ChEBI" id="CHEBI:29105"/>
    </ligand>
</feature>
<evidence type="ECO:0000259" key="16">
    <source>
        <dbReference type="Pfam" id="PF14732"/>
    </source>
</evidence>
<dbReference type="Proteomes" id="UP000812966">
    <property type="component" value="Unassembled WGS sequence"/>
</dbReference>
<evidence type="ECO:0000256" key="13">
    <source>
        <dbReference type="SAM" id="MobiDB-lite"/>
    </source>
</evidence>
<feature type="binding site" evidence="11">
    <location>
        <position position="491"/>
    </location>
    <ligand>
        <name>Zn(2+)</name>
        <dbReference type="ChEBI" id="CHEBI:29105"/>
    </ligand>
</feature>
<evidence type="ECO:0000259" key="14">
    <source>
        <dbReference type="Pfam" id="PF00899"/>
    </source>
</evidence>
<keyword evidence="7 8" id="KW-0067">ATP-binding</keyword>
<dbReference type="PIRSF" id="PIRSF039133">
    <property type="entry name" value="SUMO_E1B"/>
    <property type="match status" value="1"/>
</dbReference>
<dbReference type="Pfam" id="PF00899">
    <property type="entry name" value="ThiF"/>
    <property type="match status" value="2"/>
</dbReference>
<evidence type="ECO:0000256" key="9">
    <source>
        <dbReference type="PIRSR" id="PIRSR039133-1"/>
    </source>
</evidence>
<dbReference type="InterPro" id="IPR019572">
    <property type="entry name" value="UBA_E1_SCCH"/>
</dbReference>
<evidence type="ECO:0000256" key="10">
    <source>
        <dbReference type="PIRSR" id="PIRSR039133-2"/>
    </source>
</evidence>
<name>A0A8K0JMM0_9TREE</name>
<dbReference type="GO" id="GO:0019948">
    <property type="term" value="F:SUMO activating enzyme activity"/>
    <property type="evidence" value="ECO:0007669"/>
    <property type="project" value="UniProtKB-UniRule"/>
</dbReference>
<dbReference type="Gene3D" id="3.10.290.20">
    <property type="entry name" value="Ubiquitin-like 2 activating enzyme e1b. Chain: B, domain 3"/>
    <property type="match status" value="1"/>
</dbReference>
<dbReference type="InterPro" id="IPR033127">
    <property type="entry name" value="UBQ-activ_enz_E1_Cys_AS"/>
</dbReference>
<dbReference type="InterPro" id="IPR042449">
    <property type="entry name" value="Ub-E1_IAD_1"/>
</dbReference>
<keyword evidence="5 8" id="KW-0833">Ubl conjugation pathway</keyword>
<dbReference type="Pfam" id="PF10585">
    <property type="entry name" value="UBA_E1_SCCH"/>
    <property type="match status" value="1"/>
</dbReference>
<feature type="binding site" evidence="10">
    <location>
        <position position="55"/>
    </location>
    <ligand>
        <name>ATP</name>
        <dbReference type="ChEBI" id="CHEBI:30616"/>
    </ligand>
</feature>
<comment type="similarity">
    <text evidence="2 8">Belongs to the ubiquitin-activating E1 family.</text>
</comment>
<evidence type="ECO:0000259" key="15">
    <source>
        <dbReference type="Pfam" id="PF10585"/>
    </source>
</evidence>
<sequence>MVGVGRSAHAQALLGKNAFSKIRHSKVLVVGAGGIGCELLKNLVLVGFGNIEIIDLDTIDLSNLNRQFLFRKADIKKSKALVASAFAHQFNPGPGPSQNSSVDGPGSTGGVAVDAGKGVNIKARHGNIKEPENDVEWMKGFDLVMSALDNMDARRHVNRLCVSAGVPLIESGTQGYLGQVTPMQKDRTECYDCVSKPTPKTFPVCTIRATPSEPIHCIVWGKSYLLPKLFGEDDEASDEQELEKAKATDQDASVAEIEELKKEAAAFRDVRKGLHEEDGAKKTFEKVFGDDIRRLLKMEDMWKVPGRVKPVPLDYNTILDGSFRVPPLAKAASAPGKEGPVPASTSQVNPAPATSVLQDKLKDQQELSIKQNLELFLESCKKLSARGISNPGTLISFDKDDDDTLDFVLATANLRATAYGIPTKTRFEVKEMAGNIIPAIATTNAVIAGYIVMRAINILQNDWSKCSNVYLRGDPARLIAPIALQPPEDNCGVCADVYVPLACDVERLTLGSFVGEIVRSWLGWNTNDDGDQMEIAVYEDKRLLADPDFEDNYGKTLADLGISRGKTLTVTDEDNLYRNVNFSICALPASTNSTFHLPSNAPQVPRRPKAPEPAPTSSVPSVAGTKRSADDFDILSASSSKKQKLDANGAAGSNGDKGPNGPIDLSDDEIEIL</sequence>
<evidence type="ECO:0000256" key="3">
    <source>
        <dbReference type="ARBA" id="ARBA00022723"/>
    </source>
</evidence>
<feature type="domain" description="Ubiquitin/SUMO-activating enzyme ubiquitin-like" evidence="16">
    <location>
        <begin position="501"/>
        <end position="577"/>
    </location>
</feature>
<accession>A0A8K0JMM0</accession>
<gene>
    <name evidence="17" type="ORF">FFLO_02761</name>
</gene>
<dbReference type="InterPro" id="IPR045886">
    <property type="entry name" value="ThiF/MoeB/HesA"/>
</dbReference>
<evidence type="ECO:0000256" key="6">
    <source>
        <dbReference type="ARBA" id="ARBA00022833"/>
    </source>
</evidence>
<dbReference type="GO" id="GO:0005524">
    <property type="term" value="F:ATP binding"/>
    <property type="evidence" value="ECO:0007669"/>
    <property type="project" value="UniProtKB-UniRule"/>
</dbReference>
<comment type="caution">
    <text evidence="17">The sequence shown here is derived from an EMBL/GenBank/DDBJ whole genome shotgun (WGS) entry which is preliminary data.</text>
</comment>
<feature type="binding site" evidence="10">
    <location>
        <begin position="31"/>
        <end position="36"/>
    </location>
    <ligand>
        <name>ATP</name>
        <dbReference type="ChEBI" id="CHEBI:30616"/>
    </ligand>
</feature>
<dbReference type="InterPro" id="IPR035985">
    <property type="entry name" value="Ubiquitin-activating_enz"/>
</dbReference>
<dbReference type="EMBL" id="JABELV010000046">
    <property type="protein sequence ID" value="KAG7558291.1"/>
    <property type="molecule type" value="Genomic_DNA"/>
</dbReference>
<feature type="binding site" evidence="10">
    <location>
        <position position="79"/>
    </location>
    <ligand>
        <name>ATP</name>
        <dbReference type="ChEBI" id="CHEBI:30616"/>
    </ligand>
</feature>
<dbReference type="GO" id="GO:0046872">
    <property type="term" value="F:metal ion binding"/>
    <property type="evidence" value="ECO:0007669"/>
    <property type="project" value="UniProtKB-KW"/>
</dbReference>
<dbReference type="GO" id="GO:0016925">
    <property type="term" value="P:protein sumoylation"/>
    <property type="evidence" value="ECO:0007669"/>
    <property type="project" value="UniProtKB-UniRule"/>
</dbReference>
<feature type="region of interest" description="Disordered" evidence="13">
    <location>
        <begin position="596"/>
        <end position="673"/>
    </location>
</feature>
<feature type="binding site" evidence="10">
    <location>
        <begin position="149"/>
        <end position="154"/>
    </location>
    <ligand>
        <name>ATP</name>
        <dbReference type="ChEBI" id="CHEBI:30616"/>
    </ligand>
</feature>
<dbReference type="PANTHER" id="PTHR10953:SF5">
    <property type="entry name" value="SUMO-ACTIVATING ENZYME SUBUNIT 2"/>
    <property type="match status" value="1"/>
</dbReference>
<feature type="domain" description="Ubiquitin-activating enzyme SCCH" evidence="15">
    <location>
        <begin position="358"/>
        <end position="430"/>
    </location>
</feature>
<evidence type="ECO:0000256" key="2">
    <source>
        <dbReference type="ARBA" id="ARBA00005673"/>
    </source>
</evidence>
<evidence type="ECO:0000256" key="1">
    <source>
        <dbReference type="ARBA" id="ARBA00004718"/>
    </source>
</evidence>